<dbReference type="InterPro" id="IPR003658">
    <property type="entry name" value="Anti-sigma_ant"/>
</dbReference>
<dbReference type="InterPro" id="IPR036513">
    <property type="entry name" value="STAS_dom_sf"/>
</dbReference>
<evidence type="ECO:0000313" key="5">
    <source>
        <dbReference type="Proteomes" id="UP001059597"/>
    </source>
</evidence>
<evidence type="ECO:0000256" key="2">
    <source>
        <dbReference type="RuleBase" id="RU003749"/>
    </source>
</evidence>
<dbReference type="PROSITE" id="PS50801">
    <property type="entry name" value="STAS"/>
    <property type="match status" value="1"/>
</dbReference>
<dbReference type="PANTHER" id="PTHR33495:SF2">
    <property type="entry name" value="ANTI-SIGMA FACTOR ANTAGONIST TM_1081-RELATED"/>
    <property type="match status" value="1"/>
</dbReference>
<evidence type="ECO:0000256" key="1">
    <source>
        <dbReference type="ARBA" id="ARBA00009013"/>
    </source>
</evidence>
<dbReference type="EMBL" id="AP026074">
    <property type="protein sequence ID" value="BDM74480.1"/>
    <property type="molecule type" value="Genomic_DNA"/>
</dbReference>
<evidence type="ECO:0000259" key="3">
    <source>
        <dbReference type="PROSITE" id="PS50801"/>
    </source>
</evidence>
<protein>
    <recommendedName>
        <fullName evidence="2">Anti-sigma factor antagonist</fullName>
    </recommendedName>
</protein>
<gene>
    <name evidence="4" type="ORF">HEK616_79670</name>
</gene>
<sequence length="122" mass="13194">MVTDIQQAGRPNRLNVERQVVDGIHVVTVRGEIDHDVKDALSKALVFEDGTVPPRIVVDLSGVPFMDSSGINVFVTLFQQVSDADGWLRIAGAQEPVLRILQLVGIDSLIPCHPTAEQALSA</sequence>
<dbReference type="CDD" id="cd07043">
    <property type="entry name" value="STAS_anti-anti-sigma_factors"/>
    <property type="match status" value="1"/>
</dbReference>
<feature type="domain" description="STAS" evidence="3">
    <location>
        <begin position="14"/>
        <end position="122"/>
    </location>
</feature>
<comment type="similarity">
    <text evidence="1 2">Belongs to the anti-sigma-factor antagonist family.</text>
</comment>
<dbReference type="PANTHER" id="PTHR33495">
    <property type="entry name" value="ANTI-SIGMA FACTOR ANTAGONIST TM_1081-RELATED-RELATED"/>
    <property type="match status" value="1"/>
</dbReference>
<dbReference type="NCBIfam" id="TIGR00377">
    <property type="entry name" value="ant_ant_sig"/>
    <property type="match status" value="1"/>
</dbReference>
<evidence type="ECO:0000313" key="4">
    <source>
        <dbReference type="EMBL" id="BDM74480.1"/>
    </source>
</evidence>
<keyword evidence="5" id="KW-1185">Reference proteome</keyword>
<name>A0ABN6RBN1_STRNI</name>
<geneLocation type="plasmid" evidence="4 5">
    <name>SNP1</name>
</geneLocation>
<dbReference type="Pfam" id="PF01740">
    <property type="entry name" value="STAS"/>
    <property type="match status" value="1"/>
</dbReference>
<dbReference type="InterPro" id="IPR002645">
    <property type="entry name" value="STAS_dom"/>
</dbReference>
<keyword evidence="4" id="KW-0614">Plasmid</keyword>
<accession>A0ABN6RBN1</accession>
<dbReference type="Proteomes" id="UP001059597">
    <property type="component" value="Plasmid SNP1"/>
</dbReference>
<dbReference type="SUPFAM" id="SSF52091">
    <property type="entry name" value="SpoIIaa-like"/>
    <property type="match status" value="1"/>
</dbReference>
<organism evidence="4 5">
    <name type="scientific">Streptomyces nigrescens</name>
    <dbReference type="NCBI Taxonomy" id="1920"/>
    <lineage>
        <taxon>Bacteria</taxon>
        <taxon>Bacillati</taxon>
        <taxon>Actinomycetota</taxon>
        <taxon>Actinomycetes</taxon>
        <taxon>Kitasatosporales</taxon>
        <taxon>Streptomycetaceae</taxon>
        <taxon>Streptomyces</taxon>
    </lineage>
</organism>
<proteinExistence type="inferred from homology"/>
<reference evidence="4" key="1">
    <citation type="submission" date="2022-06" db="EMBL/GenBank/DDBJ databases">
        <title>Complete genome sequence of Streptomyces nigrescens HEK616.</title>
        <authorList>
            <person name="Asamizu S."/>
            <person name="Onaka H."/>
        </authorList>
    </citation>
    <scope>NUCLEOTIDE SEQUENCE</scope>
    <source>
        <strain evidence="4">HEK616</strain>
        <plasmid evidence="4">SNP1</plasmid>
    </source>
</reference>
<dbReference type="Gene3D" id="3.30.750.24">
    <property type="entry name" value="STAS domain"/>
    <property type="match status" value="1"/>
</dbReference>